<dbReference type="PANTHER" id="PTHR34066:SF1">
    <property type="entry name" value="DUF1764 FAMILY PROTEIN"/>
    <property type="match status" value="1"/>
</dbReference>
<sequence length="162" mass="17471">MPTSEIDDIFAAKPKGKAKVAIPAASTSATPSTEPSKKSKKKKSKDAKRKREADDDGDSQPAKRRVPETVLDPSVNPQPVTSKATPPKYIKAAKLEKLAAGGATTKRSKVDKEAEARFRDSRGNGPRRKTEEGFAIYKEDELGISDTGGNTPLCPFDCDCCY</sequence>
<feature type="region of interest" description="Disordered" evidence="1">
    <location>
        <begin position="1"/>
        <end position="88"/>
    </location>
</feature>
<protein>
    <recommendedName>
        <fullName evidence="4">DUF1764-domain-containing protein</fullName>
    </recommendedName>
</protein>
<organism evidence="2 3">
    <name type="scientific">Fomitopsis schrenkii</name>
    <name type="common">Brown rot fungus</name>
    <dbReference type="NCBI Taxonomy" id="2126942"/>
    <lineage>
        <taxon>Eukaryota</taxon>
        <taxon>Fungi</taxon>
        <taxon>Dikarya</taxon>
        <taxon>Basidiomycota</taxon>
        <taxon>Agaricomycotina</taxon>
        <taxon>Agaricomycetes</taxon>
        <taxon>Polyporales</taxon>
        <taxon>Fomitopsis</taxon>
    </lineage>
</organism>
<proteinExistence type="predicted"/>
<feature type="compositionally biased region" description="Basic and acidic residues" evidence="1">
    <location>
        <begin position="108"/>
        <end position="134"/>
    </location>
</feature>
<feature type="compositionally biased region" description="Basic residues" evidence="1">
    <location>
        <begin position="38"/>
        <end position="50"/>
    </location>
</feature>
<accession>S8EJ32</accession>
<dbReference type="InterPro" id="IPR013885">
    <property type="entry name" value="DUF1764_euk"/>
</dbReference>
<dbReference type="InParanoid" id="S8EJ32"/>
<dbReference type="eggNOG" id="ENOG502SCT1">
    <property type="taxonomic scope" value="Eukaryota"/>
</dbReference>
<evidence type="ECO:0000313" key="2">
    <source>
        <dbReference type="EMBL" id="EPT04223.1"/>
    </source>
</evidence>
<dbReference type="PANTHER" id="PTHR34066">
    <property type="entry name" value="GROWTH FACTOR 2"/>
    <property type="match status" value="1"/>
</dbReference>
<dbReference type="Pfam" id="PF08576">
    <property type="entry name" value="DUF1764"/>
    <property type="match status" value="1"/>
</dbReference>
<reference evidence="2 3" key="1">
    <citation type="journal article" date="2012" name="Science">
        <title>The Paleozoic origin of enzymatic lignin decomposition reconstructed from 31 fungal genomes.</title>
        <authorList>
            <person name="Floudas D."/>
            <person name="Binder M."/>
            <person name="Riley R."/>
            <person name="Barry K."/>
            <person name="Blanchette R.A."/>
            <person name="Henrissat B."/>
            <person name="Martinez A.T."/>
            <person name="Otillar R."/>
            <person name="Spatafora J.W."/>
            <person name="Yadav J.S."/>
            <person name="Aerts A."/>
            <person name="Benoit I."/>
            <person name="Boyd A."/>
            <person name="Carlson A."/>
            <person name="Copeland A."/>
            <person name="Coutinho P.M."/>
            <person name="de Vries R.P."/>
            <person name="Ferreira P."/>
            <person name="Findley K."/>
            <person name="Foster B."/>
            <person name="Gaskell J."/>
            <person name="Glotzer D."/>
            <person name="Gorecki P."/>
            <person name="Heitman J."/>
            <person name="Hesse C."/>
            <person name="Hori C."/>
            <person name="Igarashi K."/>
            <person name="Jurgens J.A."/>
            <person name="Kallen N."/>
            <person name="Kersten P."/>
            <person name="Kohler A."/>
            <person name="Kuees U."/>
            <person name="Kumar T.K.A."/>
            <person name="Kuo A."/>
            <person name="LaButti K."/>
            <person name="Larrondo L.F."/>
            <person name="Lindquist E."/>
            <person name="Ling A."/>
            <person name="Lombard V."/>
            <person name="Lucas S."/>
            <person name="Lundell T."/>
            <person name="Martin R."/>
            <person name="McLaughlin D.J."/>
            <person name="Morgenstern I."/>
            <person name="Morin E."/>
            <person name="Murat C."/>
            <person name="Nagy L.G."/>
            <person name="Nolan M."/>
            <person name="Ohm R.A."/>
            <person name="Patyshakuliyeva A."/>
            <person name="Rokas A."/>
            <person name="Ruiz-Duenas F.J."/>
            <person name="Sabat G."/>
            <person name="Salamov A."/>
            <person name="Samejima M."/>
            <person name="Schmutz J."/>
            <person name="Slot J.C."/>
            <person name="St John F."/>
            <person name="Stenlid J."/>
            <person name="Sun H."/>
            <person name="Sun S."/>
            <person name="Syed K."/>
            <person name="Tsang A."/>
            <person name="Wiebenga A."/>
            <person name="Young D."/>
            <person name="Pisabarro A."/>
            <person name="Eastwood D.C."/>
            <person name="Martin F."/>
            <person name="Cullen D."/>
            <person name="Grigoriev I.V."/>
            <person name="Hibbett D.S."/>
        </authorList>
    </citation>
    <scope>NUCLEOTIDE SEQUENCE</scope>
    <source>
        <strain evidence="3">FP-58527</strain>
    </source>
</reference>
<dbReference type="AlphaFoldDB" id="S8EJ32"/>
<keyword evidence="3" id="KW-1185">Reference proteome</keyword>
<dbReference type="OrthoDB" id="20835at2759"/>
<evidence type="ECO:0000256" key="1">
    <source>
        <dbReference type="SAM" id="MobiDB-lite"/>
    </source>
</evidence>
<gene>
    <name evidence="2" type="ORF">FOMPIDRAFT_1021927</name>
</gene>
<evidence type="ECO:0000313" key="3">
    <source>
        <dbReference type="Proteomes" id="UP000015241"/>
    </source>
</evidence>
<feature type="compositionally biased region" description="Low complexity" evidence="1">
    <location>
        <begin position="23"/>
        <end position="34"/>
    </location>
</feature>
<dbReference type="HOGENOM" id="CLU_103523_1_1_1"/>
<dbReference type="Proteomes" id="UP000015241">
    <property type="component" value="Unassembled WGS sequence"/>
</dbReference>
<evidence type="ECO:0008006" key="4">
    <source>
        <dbReference type="Google" id="ProtNLM"/>
    </source>
</evidence>
<feature type="region of interest" description="Disordered" evidence="1">
    <location>
        <begin position="100"/>
        <end position="134"/>
    </location>
</feature>
<dbReference type="EMBL" id="KE504127">
    <property type="protein sequence ID" value="EPT04223.1"/>
    <property type="molecule type" value="Genomic_DNA"/>
</dbReference>
<feature type="compositionally biased region" description="Polar residues" evidence="1">
    <location>
        <begin position="75"/>
        <end position="84"/>
    </location>
</feature>
<name>S8EJ32_FOMSC</name>